<dbReference type="PANTHER" id="PTHR43540">
    <property type="entry name" value="PEROXYUREIDOACRYLATE/UREIDOACRYLATE AMIDOHYDROLASE-RELATED"/>
    <property type="match status" value="1"/>
</dbReference>
<dbReference type="STRING" id="1993.SAMN04489713_12946"/>
<gene>
    <name evidence="3" type="ORF">SAMN04489713_12946</name>
</gene>
<keyword evidence="4" id="KW-1185">Reference proteome</keyword>
<dbReference type="Proteomes" id="UP000183413">
    <property type="component" value="Unassembled WGS sequence"/>
</dbReference>
<dbReference type="PANTHER" id="PTHR43540:SF6">
    <property type="entry name" value="ISOCHORISMATASE-LIKE DOMAIN-CONTAINING PROTEIN"/>
    <property type="match status" value="1"/>
</dbReference>
<dbReference type="InterPro" id="IPR050272">
    <property type="entry name" value="Isochorismatase-like_hydrls"/>
</dbReference>
<name>A0A1I5Y2B8_9ACTN</name>
<dbReference type="Pfam" id="PF00857">
    <property type="entry name" value="Isochorismatase"/>
    <property type="match status" value="1"/>
</dbReference>
<dbReference type="GO" id="GO:0016787">
    <property type="term" value="F:hydrolase activity"/>
    <property type="evidence" value="ECO:0007669"/>
    <property type="project" value="UniProtKB-KW"/>
</dbReference>
<evidence type="ECO:0000313" key="3">
    <source>
        <dbReference type="EMBL" id="SFQ38329.1"/>
    </source>
</evidence>
<dbReference type="InterPro" id="IPR000868">
    <property type="entry name" value="Isochorismatase-like_dom"/>
</dbReference>
<dbReference type="InterPro" id="IPR036380">
    <property type="entry name" value="Isochorismatase-like_sf"/>
</dbReference>
<dbReference type="CDD" id="cd00431">
    <property type="entry name" value="cysteine_hydrolases"/>
    <property type="match status" value="1"/>
</dbReference>
<dbReference type="Gene3D" id="3.40.50.850">
    <property type="entry name" value="Isochorismatase-like"/>
    <property type="match status" value="1"/>
</dbReference>
<dbReference type="SUPFAM" id="SSF52499">
    <property type="entry name" value="Isochorismatase-like hydrolases"/>
    <property type="match status" value="1"/>
</dbReference>
<sequence>MTRSALIVIDMLNPYEHPDAGPLAENVQDMIGPLRHLLDVAGKNDDVLVLYVNDNYGDFSADRQDLIERALEGRRPDLVEPIVPPSGCGFLAKVRHSAFYGTALEYVLSREKVDQVVLTGQVTEQCVLYSALDAYVRHFQIKVVRDAVAHIHADLGDAALRMMEENMRAEIVTADQCF</sequence>
<protein>
    <submittedName>
        <fullName evidence="3">Nicotinamidase-related amidase</fullName>
    </submittedName>
</protein>
<dbReference type="EMBL" id="FOVH01000029">
    <property type="protein sequence ID" value="SFQ38329.1"/>
    <property type="molecule type" value="Genomic_DNA"/>
</dbReference>
<evidence type="ECO:0000259" key="2">
    <source>
        <dbReference type="Pfam" id="PF00857"/>
    </source>
</evidence>
<evidence type="ECO:0000313" key="4">
    <source>
        <dbReference type="Proteomes" id="UP000183413"/>
    </source>
</evidence>
<dbReference type="InParanoid" id="A0A1I5Y2B8"/>
<accession>A0A1I5Y2B8</accession>
<organism evidence="3 4">
    <name type="scientific">Actinomadura madurae</name>
    <dbReference type="NCBI Taxonomy" id="1993"/>
    <lineage>
        <taxon>Bacteria</taxon>
        <taxon>Bacillati</taxon>
        <taxon>Actinomycetota</taxon>
        <taxon>Actinomycetes</taxon>
        <taxon>Streptosporangiales</taxon>
        <taxon>Thermomonosporaceae</taxon>
        <taxon>Actinomadura</taxon>
    </lineage>
</organism>
<evidence type="ECO:0000256" key="1">
    <source>
        <dbReference type="ARBA" id="ARBA00022801"/>
    </source>
</evidence>
<dbReference type="GeneID" id="99650735"/>
<keyword evidence="1" id="KW-0378">Hydrolase</keyword>
<dbReference type="AlphaFoldDB" id="A0A1I5Y2B8"/>
<reference evidence="3 4" key="1">
    <citation type="submission" date="2016-10" db="EMBL/GenBank/DDBJ databases">
        <authorList>
            <person name="de Groot N.N."/>
        </authorList>
    </citation>
    <scope>NUCLEOTIDE SEQUENCE [LARGE SCALE GENOMIC DNA]</scope>
    <source>
        <strain evidence="3 4">DSM 43067</strain>
    </source>
</reference>
<dbReference type="RefSeq" id="WP_075024813.1">
    <property type="nucleotide sequence ID" value="NZ_CP083237.1"/>
</dbReference>
<proteinExistence type="predicted"/>
<dbReference type="eggNOG" id="COG1335">
    <property type="taxonomic scope" value="Bacteria"/>
</dbReference>
<feature type="domain" description="Isochorismatase-like" evidence="2">
    <location>
        <begin position="4"/>
        <end position="176"/>
    </location>
</feature>